<dbReference type="InterPro" id="IPR043130">
    <property type="entry name" value="CDP-OH_PTrfase_TM_dom"/>
</dbReference>
<evidence type="ECO:0000256" key="1">
    <source>
        <dbReference type="SAM" id="Phobius"/>
    </source>
</evidence>
<dbReference type="OrthoDB" id="1034332at2"/>
<dbReference type="InterPro" id="IPR000462">
    <property type="entry name" value="CDP-OH_P_trans"/>
</dbReference>
<accession>A0A242NTW3</accession>
<organism evidence="2 3">
    <name type="scientific">Gilliamella apis</name>
    <dbReference type="NCBI Taxonomy" id="1970738"/>
    <lineage>
        <taxon>Bacteria</taxon>
        <taxon>Pseudomonadati</taxon>
        <taxon>Pseudomonadota</taxon>
        <taxon>Gammaproteobacteria</taxon>
        <taxon>Orbales</taxon>
        <taxon>Orbaceae</taxon>
        <taxon>Gilliamella</taxon>
    </lineage>
</organism>
<keyword evidence="2" id="KW-0808">Transferase</keyword>
<evidence type="ECO:0000313" key="3">
    <source>
        <dbReference type="Proteomes" id="UP000194968"/>
    </source>
</evidence>
<keyword evidence="1" id="KW-0812">Transmembrane</keyword>
<dbReference type="Pfam" id="PF01066">
    <property type="entry name" value="CDP-OH_P_transf"/>
    <property type="match status" value="1"/>
</dbReference>
<dbReference type="GO" id="GO:0016020">
    <property type="term" value="C:membrane"/>
    <property type="evidence" value="ECO:0007669"/>
    <property type="project" value="InterPro"/>
</dbReference>
<feature type="transmembrane region" description="Helical" evidence="1">
    <location>
        <begin position="32"/>
        <end position="51"/>
    </location>
</feature>
<feature type="transmembrane region" description="Helical" evidence="1">
    <location>
        <begin position="176"/>
        <end position="193"/>
    </location>
</feature>
<name>A0A242NTW3_9GAMM</name>
<reference evidence="2 3" key="1">
    <citation type="submission" date="2017-03" db="EMBL/GenBank/DDBJ databases">
        <title>Comparative genomics of honeybee gut symbionts reveal geographically distinct and subgroup specific antibiotic resistance.</title>
        <authorList>
            <person name="Ludvigsen J."/>
            <person name="Porcellato D."/>
            <person name="Labee-Lund T.M."/>
            <person name="Amdam G.V."/>
            <person name="Rudi K."/>
        </authorList>
    </citation>
    <scope>NUCLEOTIDE SEQUENCE [LARGE SCALE GENOMIC DNA]</scope>
    <source>
        <strain evidence="2 3">A-4-12</strain>
    </source>
</reference>
<dbReference type="Gene3D" id="1.20.120.1760">
    <property type="match status" value="1"/>
</dbReference>
<keyword evidence="1" id="KW-0472">Membrane</keyword>
<protein>
    <submittedName>
        <fullName evidence="2">CDP-alcohol phosphatidyltransferase</fullName>
    </submittedName>
</protein>
<sequence length="205" mass="23204">MFSIYQLKSRFQALLRPYVNSLYYSRITANQVTLAACAGSILIALVVGFFADHQWLFLLIPIWMFIRMALNAIDGMLAREFRQKSNLGAYLNEICDVISDCALLLIFTQINQVNTNLMILVILLSFLTEYAGVLGVMIGSSRRYDGPMGKSDRALAFSLISLGIATYLLPLEWLNVLLWLITFLLLITVINRVRKGLQEAKNNKE</sequence>
<comment type="caution">
    <text evidence="2">The sequence shown here is derived from an EMBL/GenBank/DDBJ whole genome shotgun (WGS) entry which is preliminary data.</text>
</comment>
<feature type="transmembrane region" description="Helical" evidence="1">
    <location>
        <begin position="116"/>
        <end position="139"/>
    </location>
</feature>
<proteinExistence type="predicted"/>
<dbReference type="EMBL" id="NASK01000097">
    <property type="protein sequence ID" value="OTQ49216.1"/>
    <property type="molecule type" value="Genomic_DNA"/>
</dbReference>
<keyword evidence="1" id="KW-1133">Transmembrane helix</keyword>
<dbReference type="Proteomes" id="UP000194968">
    <property type="component" value="Unassembled WGS sequence"/>
</dbReference>
<dbReference type="GO" id="GO:0016780">
    <property type="term" value="F:phosphotransferase activity, for other substituted phosphate groups"/>
    <property type="evidence" value="ECO:0007669"/>
    <property type="project" value="InterPro"/>
</dbReference>
<dbReference type="RefSeq" id="WP_086320723.1">
    <property type="nucleotide sequence ID" value="NZ_NASK01000097.1"/>
</dbReference>
<dbReference type="GO" id="GO:0008654">
    <property type="term" value="P:phospholipid biosynthetic process"/>
    <property type="evidence" value="ECO:0007669"/>
    <property type="project" value="InterPro"/>
</dbReference>
<evidence type="ECO:0000313" key="2">
    <source>
        <dbReference type="EMBL" id="OTQ49216.1"/>
    </source>
</evidence>
<feature type="transmembrane region" description="Helical" evidence="1">
    <location>
        <begin position="57"/>
        <end position="77"/>
    </location>
</feature>
<gene>
    <name evidence="2" type="ORF">B6D06_07590</name>
</gene>
<dbReference type="AlphaFoldDB" id="A0A242NTW3"/>